<evidence type="ECO:0000313" key="2">
    <source>
        <dbReference type="EMBL" id="HIX82368.1"/>
    </source>
</evidence>
<feature type="transmembrane region" description="Helical" evidence="1">
    <location>
        <begin position="12"/>
        <end position="39"/>
    </location>
</feature>
<evidence type="ECO:0000256" key="1">
    <source>
        <dbReference type="SAM" id="Phobius"/>
    </source>
</evidence>
<accession>A0A9D1XMP6</accession>
<sequence length="86" mass="8211">MENKSNGAAVASLVLGIVGLCTGWLYGLGCILGIIGVVLSSSSRSKNGDSGLATAGLVLSILAICFGGATLACTVCAGGAACASTM</sequence>
<dbReference type="EMBL" id="DXET01000228">
    <property type="protein sequence ID" value="HIX82368.1"/>
    <property type="molecule type" value="Genomic_DNA"/>
</dbReference>
<feature type="transmembrane region" description="Helical" evidence="1">
    <location>
        <begin position="51"/>
        <end position="72"/>
    </location>
</feature>
<evidence type="ECO:0000313" key="3">
    <source>
        <dbReference type="Proteomes" id="UP000886724"/>
    </source>
</evidence>
<evidence type="ECO:0008006" key="4">
    <source>
        <dbReference type="Google" id="ProtNLM"/>
    </source>
</evidence>
<protein>
    <recommendedName>
        <fullName evidence="4">DUF4190 domain-containing protein</fullName>
    </recommendedName>
</protein>
<dbReference type="AlphaFoldDB" id="A0A9D1XMP6"/>
<name>A0A9D1XMP6_9FIRM</name>
<reference evidence="2" key="1">
    <citation type="journal article" date="2021" name="PeerJ">
        <title>Extensive microbial diversity within the chicken gut microbiome revealed by metagenomics and culture.</title>
        <authorList>
            <person name="Gilroy R."/>
            <person name="Ravi A."/>
            <person name="Getino M."/>
            <person name="Pursley I."/>
            <person name="Horton D.L."/>
            <person name="Alikhan N.F."/>
            <person name="Baker D."/>
            <person name="Gharbi K."/>
            <person name="Hall N."/>
            <person name="Watson M."/>
            <person name="Adriaenssens E.M."/>
            <person name="Foster-Nyarko E."/>
            <person name="Jarju S."/>
            <person name="Secka A."/>
            <person name="Antonio M."/>
            <person name="Oren A."/>
            <person name="Chaudhuri R.R."/>
            <person name="La Ragione R."/>
            <person name="Hildebrand F."/>
            <person name="Pallen M.J."/>
        </authorList>
    </citation>
    <scope>NUCLEOTIDE SEQUENCE</scope>
    <source>
        <strain evidence="2">ChiGjej1B1-14440</strain>
    </source>
</reference>
<dbReference type="Proteomes" id="UP000886724">
    <property type="component" value="Unassembled WGS sequence"/>
</dbReference>
<keyword evidence="1" id="KW-0812">Transmembrane</keyword>
<keyword evidence="1" id="KW-0472">Membrane</keyword>
<organism evidence="2 3">
    <name type="scientific">Candidatus Erysipelatoclostridium merdavium</name>
    <dbReference type="NCBI Taxonomy" id="2838566"/>
    <lineage>
        <taxon>Bacteria</taxon>
        <taxon>Bacillati</taxon>
        <taxon>Bacillota</taxon>
        <taxon>Erysipelotrichia</taxon>
        <taxon>Erysipelotrichales</taxon>
        <taxon>Erysipelotrichales incertae sedis</taxon>
    </lineage>
</organism>
<proteinExistence type="predicted"/>
<comment type="caution">
    <text evidence="2">The sequence shown here is derived from an EMBL/GenBank/DDBJ whole genome shotgun (WGS) entry which is preliminary data.</text>
</comment>
<reference evidence="2" key="2">
    <citation type="submission" date="2021-04" db="EMBL/GenBank/DDBJ databases">
        <authorList>
            <person name="Gilroy R."/>
        </authorList>
    </citation>
    <scope>NUCLEOTIDE SEQUENCE</scope>
    <source>
        <strain evidence="2">ChiGjej1B1-14440</strain>
    </source>
</reference>
<gene>
    <name evidence="2" type="ORF">H9980_10435</name>
</gene>
<keyword evidence="1" id="KW-1133">Transmembrane helix</keyword>